<comment type="similarity">
    <text evidence="1">Belongs to the bacterial secretin family.</text>
</comment>
<dbReference type="PANTHER" id="PTHR30332:SF17">
    <property type="entry name" value="TYPE IV PILIATION SYSTEM PROTEIN DR_0774-RELATED"/>
    <property type="match status" value="1"/>
</dbReference>
<feature type="domain" description="Pilus formation protein N-terminal" evidence="5">
    <location>
        <begin position="86"/>
        <end position="124"/>
    </location>
</feature>
<evidence type="ECO:0000259" key="5">
    <source>
        <dbReference type="Pfam" id="PF13629"/>
    </source>
</evidence>
<evidence type="ECO:0000256" key="2">
    <source>
        <dbReference type="SAM" id="MobiDB-lite"/>
    </source>
</evidence>
<protein>
    <submittedName>
        <fullName evidence="6">Pilus assembly protein CpaC</fullName>
    </submittedName>
</protein>
<evidence type="ECO:0000313" key="7">
    <source>
        <dbReference type="Proteomes" id="UP001516061"/>
    </source>
</evidence>
<dbReference type="PANTHER" id="PTHR30332">
    <property type="entry name" value="PROBABLE GENERAL SECRETION PATHWAY PROTEIN D"/>
    <property type="match status" value="1"/>
</dbReference>
<proteinExistence type="inferred from homology"/>
<dbReference type="Pfam" id="PF13629">
    <property type="entry name" value="T2SS-T3SS_pil_N"/>
    <property type="match status" value="1"/>
</dbReference>
<dbReference type="InterPro" id="IPR001775">
    <property type="entry name" value="GspD/PilQ"/>
</dbReference>
<dbReference type="PRINTS" id="PR01032">
    <property type="entry name" value="PHAGEIV"/>
</dbReference>
<sequence>MLLKTSLLSALVLGALSSGANAAPAPAAAPSCSDVRPGPAVQVAVGKSTLLRPAAPVARIVLGNPGQAAASGAGAAAASRPGVAEVDVVLLGPGEVHLLGKALGTTNVVMMDRQGRCTSFDVVVGMDVSALQALIAQLLPEEKDVRVAAAFDSIVLSGSVSDSEALIRVTDLANAFVRSQQGSGAQGGAAANPRIVNMTSVAAPQQVMLEVKVAEVSKSLIDKLGAQFGASRTNGNWTYALLADFLSSGNAALSALRAGNLSLSIDAQKTDGLVKVLAEPNVMAISGQTGSFLAGGKIFIPVASTSSNGTREVTLEEKEFGVSLRFTPTVLGGGRIHLRVRPEVSELNREGVGITASGVSGTAILPAFTSRKAETTVQLMDGQSFAIGGLIKNNTTTSIKAFPFLGELPVLGALFRSTEFQNDRSELVFVVTPRLVKPLEPGYRLPTDAYLPPTRQELMLQGRSERPLPETAATAPAARTSPEDGGLEPPAPNEVRR</sequence>
<dbReference type="RefSeq" id="WP_173804821.1">
    <property type="nucleotide sequence ID" value="NZ_JABSNM010000005.1"/>
</dbReference>
<organism evidence="6 7">
    <name type="scientific">Sphaerotilus uruguayifluvii</name>
    <dbReference type="NCBI Taxonomy" id="2735897"/>
    <lineage>
        <taxon>Bacteria</taxon>
        <taxon>Pseudomonadati</taxon>
        <taxon>Pseudomonadota</taxon>
        <taxon>Betaproteobacteria</taxon>
        <taxon>Burkholderiales</taxon>
        <taxon>Sphaerotilaceae</taxon>
        <taxon>Sphaerotilus</taxon>
    </lineage>
</organism>
<evidence type="ECO:0000256" key="1">
    <source>
        <dbReference type="RuleBase" id="RU004003"/>
    </source>
</evidence>
<name>A0ABX2G1E3_9BURK</name>
<dbReference type="InterPro" id="IPR004846">
    <property type="entry name" value="T2SS/T3SS_dom"/>
</dbReference>
<dbReference type="InterPro" id="IPR050810">
    <property type="entry name" value="Bact_Secretion_Sys_Channel"/>
</dbReference>
<keyword evidence="7" id="KW-1185">Reference proteome</keyword>
<reference evidence="6 7" key="1">
    <citation type="submission" date="2020-05" db="EMBL/GenBank/DDBJ databases">
        <title>Genomic Encyclopedia of Type Strains, Phase IV (KMG-V): Genome sequencing to study the core and pangenomes of soil and plant-associated prokaryotes.</title>
        <authorList>
            <person name="Whitman W."/>
        </authorList>
    </citation>
    <scope>NUCLEOTIDE SEQUENCE [LARGE SCALE GENOMIC DNA]</scope>
    <source>
        <strain evidence="6 7">C29</strain>
    </source>
</reference>
<feature type="chain" id="PRO_5046292018" evidence="3">
    <location>
        <begin position="23"/>
        <end position="497"/>
    </location>
</feature>
<evidence type="ECO:0000256" key="3">
    <source>
        <dbReference type="SAM" id="SignalP"/>
    </source>
</evidence>
<accession>A0ABX2G1E3</accession>
<dbReference type="InterPro" id="IPR032789">
    <property type="entry name" value="T2SS-T3SS_pil_N"/>
</dbReference>
<dbReference type="EMBL" id="JABSNM010000005">
    <property type="protein sequence ID" value="NRT55855.1"/>
    <property type="molecule type" value="Genomic_DNA"/>
</dbReference>
<comment type="caution">
    <text evidence="6">The sequence shown here is derived from an EMBL/GenBank/DDBJ whole genome shotgun (WGS) entry which is preliminary data.</text>
</comment>
<dbReference type="Pfam" id="PF00263">
    <property type="entry name" value="Secretin"/>
    <property type="match status" value="1"/>
</dbReference>
<feature type="compositionally biased region" description="Low complexity" evidence="2">
    <location>
        <begin position="469"/>
        <end position="480"/>
    </location>
</feature>
<feature type="region of interest" description="Disordered" evidence="2">
    <location>
        <begin position="458"/>
        <end position="497"/>
    </location>
</feature>
<evidence type="ECO:0000313" key="6">
    <source>
        <dbReference type="EMBL" id="NRT55855.1"/>
    </source>
</evidence>
<dbReference type="PRINTS" id="PR00811">
    <property type="entry name" value="BCTERIALGSPD"/>
</dbReference>
<gene>
    <name evidence="6" type="ORF">HNQ01_001585</name>
</gene>
<evidence type="ECO:0000259" key="4">
    <source>
        <dbReference type="Pfam" id="PF00263"/>
    </source>
</evidence>
<feature type="signal peptide" evidence="3">
    <location>
        <begin position="1"/>
        <end position="22"/>
    </location>
</feature>
<feature type="domain" description="Type II/III secretion system secretin-like" evidence="4">
    <location>
        <begin position="267"/>
        <end position="437"/>
    </location>
</feature>
<keyword evidence="3" id="KW-0732">Signal</keyword>
<dbReference type="Proteomes" id="UP001516061">
    <property type="component" value="Unassembled WGS sequence"/>
</dbReference>